<organism evidence="1 2">
    <name type="scientific">Myotis myotis</name>
    <name type="common">Greater mouse-eared bat</name>
    <name type="synonym">Vespertilio myotis</name>
    <dbReference type="NCBI Taxonomy" id="51298"/>
    <lineage>
        <taxon>Eukaryota</taxon>
        <taxon>Metazoa</taxon>
        <taxon>Chordata</taxon>
        <taxon>Craniata</taxon>
        <taxon>Vertebrata</taxon>
        <taxon>Euteleostomi</taxon>
        <taxon>Mammalia</taxon>
        <taxon>Eutheria</taxon>
        <taxon>Laurasiatheria</taxon>
        <taxon>Chiroptera</taxon>
        <taxon>Yangochiroptera</taxon>
        <taxon>Vespertilionidae</taxon>
        <taxon>Myotis</taxon>
    </lineage>
</organism>
<name>A0A7J8AM83_MYOMY</name>
<reference evidence="1 2" key="1">
    <citation type="journal article" date="2020" name="Nature">
        <title>Six reference-quality genomes reveal evolution of bat adaptations.</title>
        <authorList>
            <person name="Jebb D."/>
            <person name="Huang Z."/>
            <person name="Pippel M."/>
            <person name="Hughes G.M."/>
            <person name="Lavrichenko K."/>
            <person name="Devanna P."/>
            <person name="Winkler S."/>
            <person name="Jermiin L.S."/>
            <person name="Skirmuntt E.C."/>
            <person name="Katzourakis A."/>
            <person name="Burkitt-Gray L."/>
            <person name="Ray D.A."/>
            <person name="Sullivan K.A.M."/>
            <person name="Roscito J.G."/>
            <person name="Kirilenko B.M."/>
            <person name="Davalos L.M."/>
            <person name="Corthals A.P."/>
            <person name="Power M.L."/>
            <person name="Jones G."/>
            <person name="Ransome R.D."/>
            <person name="Dechmann D.K.N."/>
            <person name="Locatelli A.G."/>
            <person name="Puechmaille S.J."/>
            <person name="Fedrigo O."/>
            <person name="Jarvis E.D."/>
            <person name="Hiller M."/>
            <person name="Vernes S.C."/>
            <person name="Myers E.W."/>
            <person name="Teeling E.C."/>
        </authorList>
    </citation>
    <scope>NUCLEOTIDE SEQUENCE [LARGE SCALE GENOMIC DNA]</scope>
    <source>
        <strain evidence="1">MMyoMyo1</strain>
        <tissue evidence="1">Flight muscle</tissue>
    </source>
</reference>
<dbReference type="GO" id="GO:0044547">
    <property type="term" value="F:DNA topoisomerase binding"/>
    <property type="evidence" value="ECO:0007669"/>
    <property type="project" value="TreeGrafter"/>
</dbReference>
<sequence length="222" mass="25874">MLLQRHKRKSFLHRIVTGDEKWIYFENPKCTKSWIDPGQPSTSTARPNLFEKKTMLCVWWDQEGVVYYELLKPGETINTDRYQQQIINLNYALIIKRPECARKHGKVILLHDNTPSHTSKPVKDTLKRSCLEVLMHHHIHQTLLLQITTCSDHWHTHFLSSTSKHIKKWKIGSLNGLPKNKKSSIGTISTNYLRDGGNVRLVMDITLNKALFMFLLKLSCFL</sequence>
<dbReference type="GO" id="GO:0044774">
    <property type="term" value="P:mitotic DNA integrity checkpoint signaling"/>
    <property type="evidence" value="ECO:0007669"/>
    <property type="project" value="TreeGrafter"/>
</dbReference>
<protein>
    <recommendedName>
        <fullName evidence="3">Transposase</fullName>
    </recommendedName>
</protein>
<dbReference type="AlphaFoldDB" id="A0A7J8AM83"/>
<dbReference type="EMBL" id="JABWUV010000001">
    <property type="protein sequence ID" value="KAF6387336.1"/>
    <property type="molecule type" value="Genomic_DNA"/>
</dbReference>
<keyword evidence="2" id="KW-1185">Reference proteome</keyword>
<dbReference type="GO" id="GO:0000729">
    <property type="term" value="P:DNA double-strand break processing"/>
    <property type="evidence" value="ECO:0007669"/>
    <property type="project" value="TreeGrafter"/>
</dbReference>
<dbReference type="GO" id="GO:0006303">
    <property type="term" value="P:double-strand break repair via nonhomologous end joining"/>
    <property type="evidence" value="ECO:0007669"/>
    <property type="project" value="TreeGrafter"/>
</dbReference>
<evidence type="ECO:0000313" key="1">
    <source>
        <dbReference type="EMBL" id="KAF6387336.1"/>
    </source>
</evidence>
<evidence type="ECO:0000313" key="2">
    <source>
        <dbReference type="Proteomes" id="UP000527355"/>
    </source>
</evidence>
<accession>A0A7J8AM83</accession>
<dbReference type="GO" id="GO:0003697">
    <property type="term" value="F:single-stranded DNA binding"/>
    <property type="evidence" value="ECO:0007669"/>
    <property type="project" value="TreeGrafter"/>
</dbReference>
<evidence type="ECO:0008006" key="3">
    <source>
        <dbReference type="Google" id="ProtNLM"/>
    </source>
</evidence>
<dbReference type="PANTHER" id="PTHR46060:SF2">
    <property type="entry name" value="HISTONE-LYSINE N-METHYLTRANSFERASE SETMAR"/>
    <property type="match status" value="1"/>
</dbReference>
<dbReference type="GO" id="GO:0046975">
    <property type="term" value="F:histone H3K36 methyltransferase activity"/>
    <property type="evidence" value="ECO:0007669"/>
    <property type="project" value="TreeGrafter"/>
</dbReference>
<dbReference type="Gene3D" id="3.30.420.10">
    <property type="entry name" value="Ribonuclease H-like superfamily/Ribonuclease H"/>
    <property type="match status" value="1"/>
</dbReference>
<dbReference type="InterPro" id="IPR036397">
    <property type="entry name" value="RNaseH_sf"/>
</dbReference>
<dbReference type="GO" id="GO:0003690">
    <property type="term" value="F:double-stranded DNA binding"/>
    <property type="evidence" value="ECO:0007669"/>
    <property type="project" value="TreeGrafter"/>
</dbReference>
<dbReference type="InterPro" id="IPR052709">
    <property type="entry name" value="Transposase-MT_Hybrid"/>
</dbReference>
<dbReference type="GO" id="GO:0035861">
    <property type="term" value="C:site of double-strand break"/>
    <property type="evidence" value="ECO:0007669"/>
    <property type="project" value="TreeGrafter"/>
</dbReference>
<proteinExistence type="predicted"/>
<dbReference type="PANTHER" id="PTHR46060">
    <property type="entry name" value="MARINER MOS1 TRANSPOSASE-LIKE PROTEIN"/>
    <property type="match status" value="1"/>
</dbReference>
<dbReference type="Pfam" id="PF01359">
    <property type="entry name" value="Transposase_1"/>
    <property type="match status" value="1"/>
</dbReference>
<dbReference type="GO" id="GO:0015074">
    <property type="term" value="P:DNA integration"/>
    <property type="evidence" value="ECO:0007669"/>
    <property type="project" value="TreeGrafter"/>
</dbReference>
<dbReference type="GO" id="GO:0000793">
    <property type="term" value="C:condensed chromosome"/>
    <property type="evidence" value="ECO:0007669"/>
    <property type="project" value="TreeGrafter"/>
</dbReference>
<dbReference type="GO" id="GO:0042800">
    <property type="term" value="F:histone H3K4 methyltransferase activity"/>
    <property type="evidence" value="ECO:0007669"/>
    <property type="project" value="TreeGrafter"/>
</dbReference>
<dbReference type="GO" id="GO:0005634">
    <property type="term" value="C:nucleus"/>
    <property type="evidence" value="ECO:0007669"/>
    <property type="project" value="TreeGrafter"/>
</dbReference>
<dbReference type="Proteomes" id="UP000527355">
    <property type="component" value="Unassembled WGS sequence"/>
</dbReference>
<dbReference type="GO" id="GO:0000014">
    <property type="term" value="F:single-stranded DNA endodeoxyribonuclease activity"/>
    <property type="evidence" value="ECO:0007669"/>
    <property type="project" value="TreeGrafter"/>
</dbReference>
<dbReference type="GO" id="GO:0031297">
    <property type="term" value="P:replication fork processing"/>
    <property type="evidence" value="ECO:0007669"/>
    <property type="project" value="TreeGrafter"/>
</dbReference>
<comment type="caution">
    <text evidence="1">The sequence shown here is derived from an EMBL/GenBank/DDBJ whole genome shotgun (WGS) entry which is preliminary data.</text>
</comment>
<dbReference type="InterPro" id="IPR001888">
    <property type="entry name" value="Transposase_1"/>
</dbReference>
<gene>
    <name evidence="1" type="ORF">mMyoMyo1_007845</name>
</gene>